<dbReference type="Pfam" id="PF00226">
    <property type="entry name" value="DnaJ"/>
    <property type="match status" value="1"/>
</dbReference>
<organism evidence="13">
    <name type="scientific">candidate division TA06 bacterium ADurb.Bin417</name>
    <dbReference type="NCBI Taxonomy" id="1852828"/>
    <lineage>
        <taxon>Bacteria</taxon>
        <taxon>Bacteria division TA06</taxon>
    </lineage>
</organism>
<dbReference type="FunFam" id="1.10.287.110:FF:000034">
    <property type="entry name" value="Chaperone protein DnaJ"/>
    <property type="match status" value="1"/>
</dbReference>
<dbReference type="SMART" id="SM00271">
    <property type="entry name" value="DnaJ"/>
    <property type="match status" value="1"/>
</dbReference>
<gene>
    <name evidence="9 13" type="primary">dnaJ</name>
    <name evidence="13" type="ORF">BWY73_00879</name>
</gene>
<dbReference type="Gene3D" id="1.10.287.110">
    <property type="entry name" value="DnaJ domain"/>
    <property type="match status" value="1"/>
</dbReference>
<comment type="similarity">
    <text evidence="7 9">Belongs to the DnaJ family.</text>
</comment>
<evidence type="ECO:0000256" key="3">
    <source>
        <dbReference type="ARBA" id="ARBA00022771"/>
    </source>
</evidence>
<evidence type="ECO:0000313" key="13">
    <source>
        <dbReference type="EMBL" id="OPZ92264.1"/>
    </source>
</evidence>
<comment type="domain">
    <text evidence="9">The J domain is necessary and sufficient to stimulate DnaK ATPase activity. Zinc center 1 plays an important role in the autonomous, DnaK-independent chaperone activity of DnaJ. Zinc center 2 is essential for interaction with DnaK and for DnaJ activity.</text>
</comment>
<feature type="binding site" evidence="9">
    <location>
        <position position="210"/>
    </location>
    <ligand>
        <name>Zn(2+)</name>
        <dbReference type="ChEBI" id="CHEBI:29105"/>
        <label>1</label>
    </ligand>
</feature>
<feature type="binding site" evidence="9">
    <location>
        <position position="193"/>
    </location>
    <ligand>
        <name>Zn(2+)</name>
        <dbReference type="ChEBI" id="CHEBI:29105"/>
        <label>2</label>
    </ligand>
</feature>
<feature type="binding site" evidence="9">
    <location>
        <position position="196"/>
    </location>
    <ligand>
        <name>Zn(2+)</name>
        <dbReference type="ChEBI" id="CHEBI:29105"/>
        <label>2</label>
    </ligand>
</feature>
<dbReference type="InterPro" id="IPR008971">
    <property type="entry name" value="HSP40/DnaJ_pept-bd"/>
</dbReference>
<dbReference type="Proteomes" id="UP000485484">
    <property type="component" value="Unassembled WGS sequence"/>
</dbReference>
<dbReference type="PROSITE" id="PS00636">
    <property type="entry name" value="DNAJ_1"/>
    <property type="match status" value="1"/>
</dbReference>
<dbReference type="InterPro" id="IPR018253">
    <property type="entry name" value="DnaJ_domain_CS"/>
</dbReference>
<dbReference type="PROSITE" id="PS51188">
    <property type="entry name" value="ZF_CR"/>
    <property type="match status" value="1"/>
</dbReference>
<dbReference type="PRINTS" id="PR00625">
    <property type="entry name" value="JDOMAIN"/>
</dbReference>
<feature type="domain" description="CR-type" evidence="12">
    <location>
        <begin position="141"/>
        <end position="219"/>
    </location>
</feature>
<dbReference type="EMBL" id="MWAK01000115">
    <property type="protein sequence ID" value="OPZ92264.1"/>
    <property type="molecule type" value="Genomic_DNA"/>
</dbReference>
<comment type="subcellular location">
    <subcellularLocation>
        <location evidence="9">Cytoplasm</location>
    </subcellularLocation>
</comment>
<dbReference type="SUPFAM" id="SSF46565">
    <property type="entry name" value="Chaperone J-domain"/>
    <property type="match status" value="1"/>
</dbReference>
<comment type="function">
    <text evidence="6 9">Participates actively in the response to hyperosmotic and heat shock by preventing the aggregation of stress-denatured proteins and by disaggregating proteins, also in an autonomous, DnaK-independent fashion. Unfolded proteins bind initially to DnaJ; upon interaction with the DnaJ-bound protein, DnaK hydrolyzes its bound ATP, resulting in the formation of a stable complex. GrpE releases ADP from DnaK; ATP binding to DnaK triggers the release of the substrate protein, thus completing the reaction cycle. Several rounds of ATP-dependent interactions between DnaJ, DnaK and GrpE are required for fully efficient folding. Also involved, together with DnaK and GrpE, in the DNA replication of plasmids through activation of initiation proteins.</text>
</comment>
<dbReference type="AlphaFoldDB" id="A0A1V5MG83"/>
<dbReference type="GO" id="GO:0031072">
    <property type="term" value="F:heat shock protein binding"/>
    <property type="evidence" value="ECO:0007669"/>
    <property type="project" value="InterPro"/>
</dbReference>
<feature type="zinc finger region" description="CR-type" evidence="10">
    <location>
        <begin position="141"/>
        <end position="219"/>
    </location>
</feature>
<feature type="binding site" evidence="9">
    <location>
        <position position="171"/>
    </location>
    <ligand>
        <name>Zn(2+)</name>
        <dbReference type="ChEBI" id="CHEBI:29105"/>
        <label>2</label>
    </ligand>
</feature>
<protein>
    <recommendedName>
        <fullName evidence="8 9">Chaperone protein DnaJ</fullName>
    </recommendedName>
</protein>
<dbReference type="PANTHER" id="PTHR43096:SF10">
    <property type="entry name" value="CHAPERONE PROTEIN DNAJ A6, CHLOROPLASTIC"/>
    <property type="match status" value="1"/>
</dbReference>
<keyword evidence="9" id="KW-0235">DNA replication</keyword>
<comment type="cofactor">
    <cofactor evidence="9">
        <name>Zn(2+)</name>
        <dbReference type="ChEBI" id="CHEBI:29105"/>
    </cofactor>
    <text evidence="9">Binds 2 Zn(2+) ions per monomer.</text>
</comment>
<evidence type="ECO:0000256" key="2">
    <source>
        <dbReference type="ARBA" id="ARBA00022737"/>
    </source>
</evidence>
<dbReference type="FunFam" id="2.60.260.20:FF:000005">
    <property type="entry name" value="Chaperone protein dnaJ 1, mitochondrial"/>
    <property type="match status" value="1"/>
</dbReference>
<dbReference type="Pfam" id="PF01556">
    <property type="entry name" value="DnaJ_C"/>
    <property type="match status" value="1"/>
</dbReference>
<proteinExistence type="inferred from homology"/>
<dbReference type="FunFam" id="2.10.230.10:FF:000002">
    <property type="entry name" value="Molecular chaperone DnaJ"/>
    <property type="match status" value="1"/>
</dbReference>
<keyword evidence="9" id="KW-0963">Cytoplasm</keyword>
<evidence type="ECO:0000256" key="9">
    <source>
        <dbReference type="HAMAP-Rule" id="MF_01152"/>
    </source>
</evidence>
<dbReference type="PANTHER" id="PTHR43096">
    <property type="entry name" value="DNAJ HOMOLOG 1, MITOCHONDRIAL-RELATED"/>
    <property type="match status" value="1"/>
</dbReference>
<dbReference type="InterPro" id="IPR002939">
    <property type="entry name" value="DnaJ_C"/>
</dbReference>
<evidence type="ECO:0000256" key="4">
    <source>
        <dbReference type="ARBA" id="ARBA00022833"/>
    </source>
</evidence>
<evidence type="ECO:0000259" key="11">
    <source>
        <dbReference type="PROSITE" id="PS50076"/>
    </source>
</evidence>
<evidence type="ECO:0000256" key="1">
    <source>
        <dbReference type="ARBA" id="ARBA00022723"/>
    </source>
</evidence>
<keyword evidence="3 9" id="KW-0863">Zinc-finger</keyword>
<feature type="binding site" evidence="9">
    <location>
        <position position="174"/>
    </location>
    <ligand>
        <name>Zn(2+)</name>
        <dbReference type="ChEBI" id="CHEBI:29105"/>
        <label>2</label>
    </ligand>
</feature>
<evidence type="ECO:0000259" key="12">
    <source>
        <dbReference type="PROSITE" id="PS51188"/>
    </source>
</evidence>
<keyword evidence="9" id="KW-0346">Stress response</keyword>
<reference evidence="13" key="1">
    <citation type="submission" date="2017-02" db="EMBL/GenBank/DDBJ databases">
        <title>Delving into the versatile metabolic prowess of the omnipresent phylum Bacteroidetes.</title>
        <authorList>
            <person name="Nobu M.K."/>
            <person name="Mei R."/>
            <person name="Narihiro T."/>
            <person name="Kuroda K."/>
            <person name="Liu W.-T."/>
        </authorList>
    </citation>
    <scope>NUCLEOTIDE SEQUENCE</scope>
    <source>
        <strain evidence="13">ADurb.Bin417</strain>
    </source>
</reference>
<feature type="repeat" description="CXXCXGXG motif" evidence="9">
    <location>
        <begin position="207"/>
        <end position="214"/>
    </location>
</feature>
<feature type="binding site" evidence="9">
    <location>
        <position position="157"/>
    </location>
    <ligand>
        <name>Zn(2+)</name>
        <dbReference type="ChEBI" id="CHEBI:29105"/>
        <label>1</label>
    </ligand>
</feature>
<comment type="caution">
    <text evidence="13">The sequence shown here is derived from an EMBL/GenBank/DDBJ whole genome shotgun (WGS) entry which is preliminary data.</text>
</comment>
<dbReference type="SUPFAM" id="SSF57938">
    <property type="entry name" value="DnaJ/Hsp40 cysteine-rich domain"/>
    <property type="match status" value="1"/>
</dbReference>
<feature type="repeat" description="CXXCXGXG motif" evidence="9">
    <location>
        <begin position="171"/>
        <end position="178"/>
    </location>
</feature>
<comment type="subunit">
    <text evidence="9">Homodimer.</text>
</comment>
<dbReference type="InterPro" id="IPR012724">
    <property type="entry name" value="DnaJ"/>
</dbReference>
<evidence type="ECO:0000256" key="7">
    <source>
        <dbReference type="ARBA" id="ARBA00061004"/>
    </source>
</evidence>
<dbReference type="CDD" id="cd10719">
    <property type="entry name" value="DnaJ_zf"/>
    <property type="match status" value="1"/>
</dbReference>
<dbReference type="InterPro" id="IPR036869">
    <property type="entry name" value="J_dom_sf"/>
</dbReference>
<accession>A0A1V5MG83</accession>
<dbReference type="InterPro" id="IPR001305">
    <property type="entry name" value="HSP_DnaJ_Cys-rich_dom"/>
</dbReference>
<dbReference type="NCBIfam" id="TIGR02349">
    <property type="entry name" value="DnaJ_bact"/>
    <property type="match status" value="1"/>
</dbReference>
<dbReference type="Gene3D" id="2.60.260.20">
    <property type="entry name" value="Urease metallochaperone UreE, N-terminal domain"/>
    <property type="match status" value="2"/>
</dbReference>
<keyword evidence="4 9" id="KW-0862">Zinc</keyword>
<dbReference type="GO" id="GO:0006260">
    <property type="term" value="P:DNA replication"/>
    <property type="evidence" value="ECO:0007669"/>
    <property type="project" value="UniProtKB-KW"/>
</dbReference>
<name>A0A1V5MG83_UNCT6</name>
<dbReference type="InterPro" id="IPR001623">
    <property type="entry name" value="DnaJ_domain"/>
</dbReference>
<keyword evidence="2 9" id="KW-0677">Repeat</keyword>
<dbReference type="SUPFAM" id="SSF49493">
    <property type="entry name" value="HSP40/DnaJ peptide-binding domain"/>
    <property type="match status" value="2"/>
</dbReference>
<feature type="binding site" evidence="9">
    <location>
        <position position="207"/>
    </location>
    <ligand>
        <name>Zn(2+)</name>
        <dbReference type="ChEBI" id="CHEBI:29105"/>
        <label>1</label>
    </ligand>
</feature>
<dbReference type="GO" id="GO:0051082">
    <property type="term" value="F:unfolded protein binding"/>
    <property type="evidence" value="ECO:0007669"/>
    <property type="project" value="UniProtKB-UniRule"/>
</dbReference>
<dbReference type="GO" id="GO:0005737">
    <property type="term" value="C:cytoplasm"/>
    <property type="evidence" value="ECO:0007669"/>
    <property type="project" value="UniProtKB-SubCell"/>
</dbReference>
<dbReference type="GO" id="GO:0042026">
    <property type="term" value="P:protein refolding"/>
    <property type="evidence" value="ECO:0007669"/>
    <property type="project" value="TreeGrafter"/>
</dbReference>
<evidence type="ECO:0000256" key="8">
    <source>
        <dbReference type="ARBA" id="ARBA00067609"/>
    </source>
</evidence>
<sequence>MAEKRDYYEVLGLDRQATPESIKEAYRKQALQYHPDRNPGNKAAEEKFKEATEAYEVLSDANKRATYDQFGFRGLEGAGFNPSDDLGRVQHDFSDLFANSDLLEGIFNSFGIGGGRRGRRVMQGEDLRASVSISLPEAAEGVRKEIEVGRLVACPECRGSGAAAGTKAAPCKQCGGHGQVTYNQGFFTMSRTCPICGGTGQMIEKPCRGCSGQGRVRRREKLEVTVPPGVDHGSRLRVRGKGNVGPNGGPAGNLYLDIYLEPDPRFKREGSHLIYELPVTFTEAALGAEKSVPTLKGSVRMKVPAGTQSGTILRLRGRGFPDPSGYNRGDQLIRVELETPVNLGREERRLLEDLENRTGRRAYPRSKSDR</sequence>
<dbReference type="HAMAP" id="MF_01152">
    <property type="entry name" value="DnaJ"/>
    <property type="match status" value="1"/>
</dbReference>
<dbReference type="NCBIfam" id="NF008035">
    <property type="entry name" value="PRK10767.1"/>
    <property type="match status" value="1"/>
</dbReference>
<dbReference type="GO" id="GO:0009408">
    <property type="term" value="P:response to heat"/>
    <property type="evidence" value="ECO:0007669"/>
    <property type="project" value="InterPro"/>
</dbReference>
<evidence type="ECO:0000256" key="5">
    <source>
        <dbReference type="ARBA" id="ARBA00023186"/>
    </source>
</evidence>
<dbReference type="Gene3D" id="2.10.230.10">
    <property type="entry name" value="Heat shock protein DnaJ, cysteine-rich domain"/>
    <property type="match status" value="1"/>
</dbReference>
<dbReference type="GO" id="GO:0005524">
    <property type="term" value="F:ATP binding"/>
    <property type="evidence" value="ECO:0007669"/>
    <property type="project" value="InterPro"/>
</dbReference>
<feature type="domain" description="J" evidence="11">
    <location>
        <begin position="6"/>
        <end position="71"/>
    </location>
</feature>
<dbReference type="GO" id="GO:0008270">
    <property type="term" value="F:zinc ion binding"/>
    <property type="evidence" value="ECO:0007669"/>
    <property type="project" value="UniProtKB-UniRule"/>
</dbReference>
<keyword evidence="1 9" id="KW-0479">Metal-binding</keyword>
<dbReference type="PROSITE" id="PS50076">
    <property type="entry name" value="DNAJ_2"/>
    <property type="match status" value="1"/>
</dbReference>
<keyword evidence="5 9" id="KW-0143">Chaperone</keyword>
<feature type="repeat" description="CXXCXGXG motif" evidence="9">
    <location>
        <begin position="154"/>
        <end position="161"/>
    </location>
</feature>
<dbReference type="InterPro" id="IPR036410">
    <property type="entry name" value="HSP_DnaJ_Cys-rich_dom_sf"/>
</dbReference>
<dbReference type="Pfam" id="PF00684">
    <property type="entry name" value="DnaJ_CXXCXGXG"/>
    <property type="match status" value="1"/>
</dbReference>
<evidence type="ECO:0000256" key="6">
    <source>
        <dbReference type="ARBA" id="ARBA00053423"/>
    </source>
</evidence>
<feature type="repeat" description="CXXCXGXG motif" evidence="9">
    <location>
        <begin position="193"/>
        <end position="200"/>
    </location>
</feature>
<evidence type="ECO:0000256" key="10">
    <source>
        <dbReference type="PROSITE-ProRule" id="PRU00546"/>
    </source>
</evidence>
<dbReference type="CDD" id="cd10747">
    <property type="entry name" value="DnaJ_C"/>
    <property type="match status" value="1"/>
</dbReference>
<feature type="binding site" evidence="9">
    <location>
        <position position="154"/>
    </location>
    <ligand>
        <name>Zn(2+)</name>
        <dbReference type="ChEBI" id="CHEBI:29105"/>
        <label>1</label>
    </ligand>
</feature>
<dbReference type="CDD" id="cd06257">
    <property type="entry name" value="DnaJ"/>
    <property type="match status" value="1"/>
</dbReference>